<name>A0ABQ5LUW8_9RHOB</name>
<dbReference type="Proteomes" id="UP001144205">
    <property type="component" value="Unassembled WGS sequence"/>
</dbReference>
<proteinExistence type="predicted"/>
<dbReference type="EMBL" id="BROH01000008">
    <property type="protein sequence ID" value="GKY88778.1"/>
    <property type="molecule type" value="Genomic_DNA"/>
</dbReference>
<evidence type="ECO:0008006" key="3">
    <source>
        <dbReference type="Google" id="ProtNLM"/>
    </source>
</evidence>
<gene>
    <name evidence="1" type="ORF">STA1M1_26470</name>
</gene>
<dbReference type="PROSITE" id="PS51257">
    <property type="entry name" value="PROKAR_LIPOPROTEIN"/>
    <property type="match status" value="1"/>
</dbReference>
<reference evidence="1" key="1">
    <citation type="journal article" date="2023" name="Int. J. Syst. Evol. Microbiol.">
        <title>Sinisalibacter aestuarii sp. nov., isolated from estuarine sediment of the Arakawa River.</title>
        <authorList>
            <person name="Arafat S.T."/>
            <person name="Hirano S."/>
            <person name="Sato A."/>
            <person name="Takeuchi K."/>
            <person name="Yasuda T."/>
            <person name="Terahara T."/>
            <person name="Hamada M."/>
            <person name="Kobayashi T."/>
        </authorList>
    </citation>
    <scope>NUCLEOTIDE SEQUENCE</scope>
    <source>
        <strain evidence="1">B-399</strain>
    </source>
</reference>
<comment type="caution">
    <text evidence="1">The sequence shown here is derived from an EMBL/GenBank/DDBJ whole genome shotgun (WGS) entry which is preliminary data.</text>
</comment>
<protein>
    <recommendedName>
        <fullName evidence="3">Cation transport ATPase</fullName>
    </recommendedName>
</protein>
<evidence type="ECO:0000313" key="2">
    <source>
        <dbReference type="Proteomes" id="UP001144205"/>
    </source>
</evidence>
<evidence type="ECO:0000313" key="1">
    <source>
        <dbReference type="EMBL" id="GKY88778.1"/>
    </source>
</evidence>
<keyword evidence="2" id="KW-1185">Reference proteome</keyword>
<accession>A0ABQ5LUW8</accession>
<organism evidence="1 2">
    <name type="scientific">Sinisalibacter aestuarii</name>
    <dbReference type="NCBI Taxonomy" id="2949426"/>
    <lineage>
        <taxon>Bacteria</taxon>
        <taxon>Pseudomonadati</taxon>
        <taxon>Pseudomonadota</taxon>
        <taxon>Alphaproteobacteria</taxon>
        <taxon>Rhodobacterales</taxon>
        <taxon>Roseobacteraceae</taxon>
        <taxon>Sinisalibacter</taxon>
    </lineage>
</organism>
<sequence>MAIGRWLGLALAGAVLSGCMNGGGPFGGGTGGTDAHAPASVQVMAKSFTIAGPRGFCIDPGGTRDSAESAFAMLGSCAVISGNPRDAKPKAPAILTASVTPLSDPLDDATLDRMTAYLATDDGRAALARADGVGEVTVVDLGREDGLVLVHARDGTSTGDMAGDYWRAVFATADKLVTLTVSGFRTAPLSDDAGADLTRAFVAAIRRANPASAPPAATVPETGGGGRLASFFNRLL</sequence>